<dbReference type="Proteomes" id="UP000614424">
    <property type="component" value="Unassembled WGS sequence"/>
</dbReference>
<dbReference type="InterPro" id="IPR005913">
    <property type="entry name" value="dTDP_dehydrorham_reduct"/>
</dbReference>
<gene>
    <name evidence="8" type="primary">rfbD</name>
    <name evidence="8" type="ORF">H8E41_13665</name>
</gene>
<evidence type="ECO:0000256" key="3">
    <source>
        <dbReference type="ARBA" id="ARBA00012929"/>
    </source>
</evidence>
<keyword evidence="6" id="KW-0521">NADP</keyword>
<comment type="catalytic activity">
    <reaction evidence="5">
        <text>dTDP-beta-L-rhamnose + NADP(+) = dTDP-4-dehydro-beta-L-rhamnose + NADPH + H(+)</text>
        <dbReference type="Rhea" id="RHEA:21796"/>
        <dbReference type="ChEBI" id="CHEBI:15378"/>
        <dbReference type="ChEBI" id="CHEBI:57510"/>
        <dbReference type="ChEBI" id="CHEBI:57783"/>
        <dbReference type="ChEBI" id="CHEBI:58349"/>
        <dbReference type="ChEBI" id="CHEBI:62830"/>
        <dbReference type="EC" id="1.1.1.133"/>
    </reaction>
</comment>
<accession>A0A8J6NGZ8</accession>
<protein>
    <recommendedName>
        <fullName evidence="4 6">dTDP-4-dehydrorhamnose reductase</fullName>
        <ecNumber evidence="3 6">1.1.1.133</ecNumber>
    </recommendedName>
</protein>
<evidence type="ECO:0000256" key="1">
    <source>
        <dbReference type="ARBA" id="ARBA00004781"/>
    </source>
</evidence>
<organism evidence="8 9">
    <name type="scientific">Candidatus Desulfobia pelagia</name>
    <dbReference type="NCBI Taxonomy" id="2841692"/>
    <lineage>
        <taxon>Bacteria</taxon>
        <taxon>Pseudomonadati</taxon>
        <taxon>Thermodesulfobacteriota</taxon>
        <taxon>Desulfobulbia</taxon>
        <taxon>Desulfobulbales</taxon>
        <taxon>Desulfobulbaceae</taxon>
        <taxon>Candidatus Desulfobia</taxon>
    </lineage>
</organism>
<comment type="pathway">
    <text evidence="1 6">Carbohydrate biosynthesis; dTDP-L-rhamnose biosynthesis.</text>
</comment>
<dbReference type="GO" id="GO:0005829">
    <property type="term" value="C:cytosol"/>
    <property type="evidence" value="ECO:0007669"/>
    <property type="project" value="TreeGrafter"/>
</dbReference>
<dbReference type="InterPro" id="IPR029903">
    <property type="entry name" value="RmlD-like-bd"/>
</dbReference>
<dbReference type="PANTHER" id="PTHR10491:SF4">
    <property type="entry name" value="METHIONINE ADENOSYLTRANSFERASE 2 SUBUNIT BETA"/>
    <property type="match status" value="1"/>
</dbReference>
<reference evidence="8 9" key="1">
    <citation type="submission" date="2020-08" db="EMBL/GenBank/DDBJ databases">
        <title>Bridging the membrane lipid divide: bacteria of the FCB group superphylum have the potential to synthesize archaeal ether lipids.</title>
        <authorList>
            <person name="Villanueva L."/>
            <person name="Von Meijenfeldt F.A.B."/>
            <person name="Westbye A.B."/>
            <person name="Yadav S."/>
            <person name="Hopmans E.C."/>
            <person name="Dutilh B.E."/>
            <person name="Sinninghe Damste J.S."/>
        </authorList>
    </citation>
    <scope>NUCLEOTIDE SEQUENCE [LARGE SCALE GENOMIC DNA]</scope>
    <source>
        <strain evidence="8">NIOZ-UU47</strain>
    </source>
</reference>
<feature type="domain" description="RmlD-like substrate binding" evidence="7">
    <location>
        <begin position="1"/>
        <end position="289"/>
    </location>
</feature>
<evidence type="ECO:0000256" key="4">
    <source>
        <dbReference type="ARBA" id="ARBA00017099"/>
    </source>
</evidence>
<evidence type="ECO:0000256" key="5">
    <source>
        <dbReference type="ARBA" id="ARBA00048200"/>
    </source>
</evidence>
<dbReference type="CDD" id="cd05254">
    <property type="entry name" value="dTDP_HR_like_SDR_e"/>
    <property type="match status" value="1"/>
</dbReference>
<dbReference type="AlphaFoldDB" id="A0A8J6NGZ8"/>
<dbReference type="SUPFAM" id="SSF51735">
    <property type="entry name" value="NAD(P)-binding Rossmann-fold domains"/>
    <property type="match status" value="1"/>
</dbReference>
<name>A0A8J6NGZ8_9BACT</name>
<evidence type="ECO:0000313" key="9">
    <source>
        <dbReference type="Proteomes" id="UP000614424"/>
    </source>
</evidence>
<dbReference type="NCBIfam" id="TIGR01214">
    <property type="entry name" value="rmlD"/>
    <property type="match status" value="1"/>
</dbReference>
<dbReference type="GO" id="GO:0008831">
    <property type="term" value="F:dTDP-4-dehydrorhamnose reductase activity"/>
    <property type="evidence" value="ECO:0007669"/>
    <property type="project" value="UniProtKB-EC"/>
</dbReference>
<evidence type="ECO:0000256" key="6">
    <source>
        <dbReference type="RuleBase" id="RU364082"/>
    </source>
</evidence>
<keyword evidence="6 8" id="KW-0560">Oxidoreductase</keyword>
<dbReference type="Pfam" id="PF04321">
    <property type="entry name" value="RmlD_sub_bind"/>
    <property type="match status" value="1"/>
</dbReference>
<proteinExistence type="inferred from homology"/>
<evidence type="ECO:0000313" key="8">
    <source>
        <dbReference type="EMBL" id="MBC8318943.1"/>
    </source>
</evidence>
<sequence length="295" mass="33112">MKILVTGVNGQVGHELVRKSSSTDLTVHGFDRSKLDITDKRNISSVVEQIKPDLLVNCAAYTAVDRAEEDHEKAFAANQYGPALLAEECRKNDIPLIHLSTDYVFNGEASQPYKETDSVSPLGIYGKSKEAGEQEVRSILDRHIILRTSWVYGNHGNNFVKTMLRLGQEREELRVVNDQWGCPTFAGDIADALFVIARKVLSGTFDNWGTYHCCGSTTLTWYDFTNHIFEIAKNSRTLSIKNIIPIPTEQFPTPARRPAYSVLDCRKLYSTFGIILPELTKSLNTFFTNENNGES</sequence>
<dbReference type="InterPro" id="IPR036291">
    <property type="entry name" value="NAD(P)-bd_dom_sf"/>
</dbReference>
<comment type="similarity">
    <text evidence="2 6">Belongs to the dTDP-4-dehydrorhamnose reductase family.</text>
</comment>
<dbReference type="Gene3D" id="3.40.50.720">
    <property type="entry name" value="NAD(P)-binding Rossmann-like Domain"/>
    <property type="match status" value="1"/>
</dbReference>
<evidence type="ECO:0000259" key="7">
    <source>
        <dbReference type="Pfam" id="PF04321"/>
    </source>
</evidence>
<dbReference type="EC" id="1.1.1.133" evidence="3 6"/>
<dbReference type="Gene3D" id="3.90.25.10">
    <property type="entry name" value="UDP-galactose 4-epimerase, domain 1"/>
    <property type="match status" value="1"/>
</dbReference>
<dbReference type="PANTHER" id="PTHR10491">
    <property type="entry name" value="DTDP-4-DEHYDRORHAMNOSE REDUCTASE"/>
    <property type="match status" value="1"/>
</dbReference>
<dbReference type="UniPathway" id="UPA00124"/>
<comment type="caution">
    <text evidence="8">The sequence shown here is derived from an EMBL/GenBank/DDBJ whole genome shotgun (WGS) entry which is preliminary data.</text>
</comment>
<evidence type="ECO:0000256" key="2">
    <source>
        <dbReference type="ARBA" id="ARBA00010944"/>
    </source>
</evidence>
<dbReference type="GO" id="GO:0019305">
    <property type="term" value="P:dTDP-rhamnose biosynthetic process"/>
    <property type="evidence" value="ECO:0007669"/>
    <property type="project" value="UniProtKB-UniPathway"/>
</dbReference>
<dbReference type="EMBL" id="JACNJZ010000201">
    <property type="protein sequence ID" value="MBC8318943.1"/>
    <property type="molecule type" value="Genomic_DNA"/>
</dbReference>
<comment type="function">
    <text evidence="6">Catalyzes the reduction of dTDP-6-deoxy-L-lyxo-4-hexulose to yield dTDP-L-rhamnose.</text>
</comment>